<dbReference type="EMBL" id="CM027683">
    <property type="protein sequence ID" value="KAG0533711.1"/>
    <property type="molecule type" value="Genomic_DNA"/>
</dbReference>
<proteinExistence type="predicted"/>
<evidence type="ECO:0000313" key="4">
    <source>
        <dbReference type="EMBL" id="KAG0533711.1"/>
    </source>
</evidence>
<sequence>MAFCADFAALRPSPADVRVVTSDGSTIRAHSSVLAAASPVLERMIVGARGRGWDAADCTTVRVLGAPSDAVVAFLRFLYSNPRAAAGAGEWAEEEDAHGPALLALAHAYRVPWLKRRAEAAVAARGLTAERAVDALKLAALCDAPRLYLACARLAAKDLDAVERSEGWRFAGRHDAALRLNLLHLLHDADQRKERWERERASQHVYGQLSDAMAFLDRIFAGTEEASPSPCEDEDEDGVRWGLEQLMRHFAACGGRTRKPAACPRCTRALQLLRLHASVCDRAGDGDGDGGEPCKVALCSNLKAKMQEEGVDTTWKLLVKKVTRARVMSALASREVPEVVKKSWAKYSSRRAARIR</sequence>
<dbReference type="GO" id="GO:0042542">
    <property type="term" value="P:response to hydrogen peroxide"/>
    <property type="evidence" value="ECO:0007669"/>
    <property type="project" value="UniProtKB-ARBA"/>
</dbReference>
<dbReference type="KEGG" id="sbi:8056481"/>
<dbReference type="InterPro" id="IPR000210">
    <property type="entry name" value="BTB/POZ_dom"/>
</dbReference>
<dbReference type="AlphaFoldDB" id="A0A921UL35"/>
<dbReference type="OMA" id="PCEDGVR"/>
<dbReference type="InterPro" id="IPR044513">
    <property type="entry name" value="BT1/2/3/4/5"/>
</dbReference>
<name>A0A921UL35_SORBI</name>
<reference evidence="4" key="1">
    <citation type="journal article" date="2019" name="BMC Genomics">
        <title>A new reference genome for Sorghum bicolor reveals high levels of sequence similarity between sweet and grain genotypes: implications for the genetics of sugar metabolism.</title>
        <authorList>
            <person name="Cooper E.A."/>
            <person name="Brenton Z.W."/>
            <person name="Flinn B.S."/>
            <person name="Jenkins J."/>
            <person name="Shu S."/>
            <person name="Flowers D."/>
            <person name="Luo F."/>
            <person name="Wang Y."/>
            <person name="Xia P."/>
            <person name="Barry K."/>
            <person name="Daum C."/>
            <person name="Lipzen A."/>
            <person name="Yoshinaga Y."/>
            <person name="Schmutz J."/>
            <person name="Saski C."/>
            <person name="Vermerris W."/>
            <person name="Kresovich S."/>
        </authorList>
    </citation>
    <scope>NUCLEOTIDE SEQUENCE</scope>
</reference>
<dbReference type="Gramene" id="EES05370">
    <property type="protein sequence ID" value="EES05370"/>
    <property type="gene ID" value="SORBI_3004G203200"/>
</dbReference>
<comment type="caution">
    <text evidence="4">The sequence shown here is derived from an EMBL/GenBank/DDBJ whole genome shotgun (WGS) entry which is preliminary data.</text>
</comment>
<dbReference type="Pfam" id="PF00651">
    <property type="entry name" value="BTB"/>
    <property type="match status" value="1"/>
</dbReference>
<keyword evidence="2" id="KW-0479">Metal-binding</keyword>
<dbReference type="OrthoDB" id="680568at2759"/>
<dbReference type="FunFam" id="1.25.40.420:FF:000012">
    <property type="entry name" value="BTB/POZ and TAZ domain-containing protein 2"/>
    <property type="match status" value="1"/>
</dbReference>
<dbReference type="GO" id="GO:0006355">
    <property type="term" value="P:regulation of DNA-templated transcription"/>
    <property type="evidence" value="ECO:0007669"/>
    <property type="project" value="UniProtKB-ARBA"/>
</dbReference>
<dbReference type="SUPFAM" id="SSF54695">
    <property type="entry name" value="POZ domain"/>
    <property type="match status" value="1"/>
</dbReference>
<evidence type="ECO:0000256" key="2">
    <source>
        <dbReference type="ARBA" id="ARBA00022723"/>
    </source>
</evidence>
<evidence type="ECO:0000256" key="1">
    <source>
        <dbReference type="ARBA" id="ARBA00004906"/>
    </source>
</evidence>
<dbReference type="GO" id="GO:0009725">
    <property type="term" value="P:response to hormone"/>
    <property type="evidence" value="ECO:0007669"/>
    <property type="project" value="UniProtKB-ARBA"/>
</dbReference>
<feature type="domain" description="BTB" evidence="3">
    <location>
        <begin position="15"/>
        <end position="81"/>
    </location>
</feature>
<dbReference type="Gene3D" id="1.20.1020.10">
    <property type="entry name" value="TAZ domain"/>
    <property type="match status" value="1"/>
</dbReference>
<evidence type="ECO:0000259" key="3">
    <source>
        <dbReference type="PROSITE" id="PS50097"/>
    </source>
</evidence>
<comment type="pathway">
    <text evidence="1">Protein modification; protein ubiquitination.</text>
</comment>
<accession>A0A921UL35</accession>
<dbReference type="PROSITE" id="PS50097">
    <property type="entry name" value="BTB"/>
    <property type="match status" value="1"/>
</dbReference>
<dbReference type="PANTHER" id="PTHR46287:SF5">
    <property type="entry name" value="OS02G0596700 PROTEIN"/>
    <property type="match status" value="1"/>
</dbReference>
<dbReference type="SMART" id="SM00225">
    <property type="entry name" value="BTB"/>
    <property type="match status" value="1"/>
</dbReference>
<organism evidence="4 5">
    <name type="scientific">Sorghum bicolor</name>
    <name type="common">Sorghum</name>
    <name type="synonym">Sorghum vulgare</name>
    <dbReference type="NCBI Taxonomy" id="4558"/>
    <lineage>
        <taxon>Eukaryota</taxon>
        <taxon>Viridiplantae</taxon>
        <taxon>Streptophyta</taxon>
        <taxon>Embryophyta</taxon>
        <taxon>Tracheophyta</taxon>
        <taxon>Spermatophyta</taxon>
        <taxon>Magnoliopsida</taxon>
        <taxon>Liliopsida</taxon>
        <taxon>Poales</taxon>
        <taxon>Poaceae</taxon>
        <taxon>PACMAD clade</taxon>
        <taxon>Panicoideae</taxon>
        <taxon>Andropogonodae</taxon>
        <taxon>Andropogoneae</taxon>
        <taxon>Sorghinae</taxon>
        <taxon>Sorghum</taxon>
    </lineage>
</organism>
<dbReference type="GO" id="GO:0046872">
    <property type="term" value="F:metal ion binding"/>
    <property type="evidence" value="ECO:0007669"/>
    <property type="project" value="UniProtKB-KW"/>
</dbReference>
<dbReference type="Gene3D" id="3.30.710.10">
    <property type="entry name" value="Potassium Channel Kv1.1, Chain A"/>
    <property type="match status" value="1"/>
</dbReference>
<evidence type="ECO:0000313" key="5">
    <source>
        <dbReference type="Proteomes" id="UP000807115"/>
    </source>
</evidence>
<dbReference type="Proteomes" id="UP000807115">
    <property type="component" value="Chromosome 4"/>
</dbReference>
<dbReference type="InterPro" id="IPR011333">
    <property type="entry name" value="SKP1/BTB/POZ_sf"/>
</dbReference>
<gene>
    <name evidence="4" type="ORF">BDA96_04G216500</name>
</gene>
<dbReference type="GO" id="GO:0005516">
    <property type="term" value="F:calmodulin binding"/>
    <property type="evidence" value="ECO:0007669"/>
    <property type="project" value="UniProtKB-ARBA"/>
</dbReference>
<dbReference type="GO" id="GO:0009751">
    <property type="term" value="P:response to salicylic acid"/>
    <property type="evidence" value="ECO:0007669"/>
    <property type="project" value="UniProtKB-ARBA"/>
</dbReference>
<protein>
    <recommendedName>
        <fullName evidence="3">BTB domain-containing protein</fullName>
    </recommendedName>
</protein>
<dbReference type="FunFam" id="1.20.1020.10:FF:000004">
    <property type="entry name" value="BTB/POZ and TAZ domain-containing protein 2"/>
    <property type="match status" value="1"/>
</dbReference>
<dbReference type="InterPro" id="IPR035898">
    <property type="entry name" value="TAZ_dom_sf"/>
</dbReference>
<reference evidence="4" key="2">
    <citation type="submission" date="2020-10" db="EMBL/GenBank/DDBJ databases">
        <authorList>
            <person name="Cooper E.A."/>
            <person name="Brenton Z.W."/>
            <person name="Flinn B.S."/>
            <person name="Jenkins J."/>
            <person name="Shu S."/>
            <person name="Flowers D."/>
            <person name="Luo F."/>
            <person name="Wang Y."/>
            <person name="Xia P."/>
            <person name="Barry K."/>
            <person name="Daum C."/>
            <person name="Lipzen A."/>
            <person name="Yoshinaga Y."/>
            <person name="Schmutz J."/>
            <person name="Saski C."/>
            <person name="Vermerris W."/>
            <person name="Kresovich S."/>
        </authorList>
    </citation>
    <scope>NUCLEOTIDE SEQUENCE</scope>
</reference>
<dbReference type="PANTHER" id="PTHR46287">
    <property type="entry name" value="BTB/POZ AND TAZ DOMAIN-CONTAINING PROTEIN 3-RELATED"/>
    <property type="match status" value="1"/>
</dbReference>
<dbReference type="SUPFAM" id="SSF57933">
    <property type="entry name" value="TAZ domain"/>
    <property type="match status" value="1"/>
</dbReference>